<name>A0A1G6YD79_9GAMM</name>
<dbReference type="STRING" id="265719.SAMN04488509_10968"/>
<dbReference type="Gene3D" id="3.30.70.1070">
    <property type="entry name" value="Sporulation related repeat"/>
    <property type="match status" value="2"/>
</dbReference>
<accession>A0A1G6YD79</accession>
<dbReference type="PANTHER" id="PTHR38687:SF1">
    <property type="entry name" value="CELL DIVISION PROTEIN DEDD"/>
    <property type="match status" value="1"/>
</dbReference>
<dbReference type="PANTHER" id="PTHR38687">
    <property type="entry name" value="CELL DIVISION PROTEIN DEDD-RELATED"/>
    <property type="match status" value="1"/>
</dbReference>
<dbReference type="AlphaFoldDB" id="A0A1G6YD79"/>
<reference evidence="4 5" key="1">
    <citation type="submission" date="2016-10" db="EMBL/GenBank/DDBJ databases">
        <authorList>
            <person name="de Groot N.N."/>
        </authorList>
    </citation>
    <scope>NUCLEOTIDE SEQUENCE [LARGE SCALE GENOMIC DNA]</scope>
    <source>
        <strain evidence="4 5">DSM 16957</strain>
    </source>
</reference>
<dbReference type="Pfam" id="PF05036">
    <property type="entry name" value="SPOR"/>
    <property type="match status" value="2"/>
</dbReference>
<dbReference type="GO" id="GO:0032153">
    <property type="term" value="C:cell division site"/>
    <property type="evidence" value="ECO:0007669"/>
    <property type="project" value="TreeGrafter"/>
</dbReference>
<organism evidence="4 5">
    <name type="scientific">Aquimonas voraii</name>
    <dbReference type="NCBI Taxonomy" id="265719"/>
    <lineage>
        <taxon>Bacteria</taxon>
        <taxon>Pseudomonadati</taxon>
        <taxon>Pseudomonadota</taxon>
        <taxon>Gammaproteobacteria</taxon>
        <taxon>Lysobacterales</taxon>
        <taxon>Lysobacteraceae</taxon>
        <taxon>Aquimonas</taxon>
    </lineage>
</organism>
<dbReference type="InterPro" id="IPR007730">
    <property type="entry name" value="SPOR-like_dom"/>
</dbReference>
<evidence type="ECO:0000256" key="2">
    <source>
        <dbReference type="SAM" id="Phobius"/>
    </source>
</evidence>
<dbReference type="EMBL" id="FNAG01000009">
    <property type="protein sequence ID" value="SDD87546.1"/>
    <property type="molecule type" value="Genomic_DNA"/>
</dbReference>
<evidence type="ECO:0000256" key="1">
    <source>
        <dbReference type="SAM" id="MobiDB-lite"/>
    </source>
</evidence>
<dbReference type="GO" id="GO:0032506">
    <property type="term" value="P:cytokinetic process"/>
    <property type="evidence" value="ECO:0007669"/>
    <property type="project" value="TreeGrafter"/>
</dbReference>
<sequence>MDAALKQRLIGATVLVALAVIFLPMLVDGPEAERETAGEQLSLDLPTPPDRPMETREIPLLPTPADSAATAPGTTADGAEVLPVVDTGAEQRTDALSGQPVGAGSDPSAHASTAAEAPASGATSPAAASGPASAAPPEPAAASTVAAAPASSVPATPPSASSGASAPPPAPAPASVASTAAPAPRTAAPIAAPPARPATTPLPAATAGGSYAVNVGSYANVANAENLLNRLRGAGIAAYAESVTLDGRPVRRVRLGPFAQRGEAERARQAALAVQRDLPTSVINLDAVSNAPAPARAPATAGFAVQLGALRSEADANALRDRARGAGFVAFVERVNADAGVLWRVRVGPELDRASAERRRGELKSRLNVDGLVVSHP</sequence>
<feature type="compositionally biased region" description="Low complexity" evidence="1">
    <location>
        <begin position="107"/>
        <end position="133"/>
    </location>
</feature>
<keyword evidence="4" id="KW-0132">Cell division</keyword>
<dbReference type="InterPro" id="IPR036680">
    <property type="entry name" value="SPOR-like_sf"/>
</dbReference>
<keyword evidence="2" id="KW-1133">Transmembrane helix</keyword>
<dbReference type="PROSITE" id="PS51724">
    <property type="entry name" value="SPOR"/>
    <property type="match status" value="2"/>
</dbReference>
<evidence type="ECO:0000259" key="3">
    <source>
        <dbReference type="PROSITE" id="PS51724"/>
    </source>
</evidence>
<dbReference type="Proteomes" id="UP000199603">
    <property type="component" value="Unassembled WGS sequence"/>
</dbReference>
<keyword evidence="4" id="KW-0131">Cell cycle</keyword>
<dbReference type="SUPFAM" id="SSF110997">
    <property type="entry name" value="Sporulation related repeat"/>
    <property type="match status" value="2"/>
</dbReference>
<feature type="compositionally biased region" description="Low complexity" evidence="1">
    <location>
        <begin position="59"/>
        <end position="79"/>
    </location>
</feature>
<feature type="transmembrane region" description="Helical" evidence="2">
    <location>
        <begin position="9"/>
        <end position="27"/>
    </location>
</feature>
<feature type="domain" description="SPOR" evidence="3">
    <location>
        <begin position="205"/>
        <end position="285"/>
    </location>
</feature>
<keyword evidence="2" id="KW-0812">Transmembrane</keyword>
<dbReference type="InterPro" id="IPR052521">
    <property type="entry name" value="Cell_div_SPOR-domain"/>
</dbReference>
<feature type="region of interest" description="Disordered" evidence="1">
    <location>
        <begin position="95"/>
        <end position="201"/>
    </location>
</feature>
<proteinExistence type="predicted"/>
<feature type="compositionally biased region" description="Low complexity" evidence="1">
    <location>
        <begin position="173"/>
        <end position="190"/>
    </location>
</feature>
<keyword evidence="2" id="KW-0472">Membrane</keyword>
<protein>
    <submittedName>
        <fullName evidence="4">Cell division protein DedD (Protein involved in septation)</fullName>
    </submittedName>
</protein>
<evidence type="ECO:0000313" key="5">
    <source>
        <dbReference type="Proteomes" id="UP000199603"/>
    </source>
</evidence>
<keyword evidence="5" id="KW-1185">Reference proteome</keyword>
<feature type="domain" description="SPOR" evidence="3">
    <location>
        <begin position="297"/>
        <end position="376"/>
    </location>
</feature>
<dbReference type="GO" id="GO:0030428">
    <property type="term" value="C:cell septum"/>
    <property type="evidence" value="ECO:0007669"/>
    <property type="project" value="TreeGrafter"/>
</dbReference>
<gene>
    <name evidence="4" type="ORF">SAMN04488509_10968</name>
</gene>
<feature type="compositionally biased region" description="Low complexity" evidence="1">
    <location>
        <begin position="140"/>
        <end position="165"/>
    </location>
</feature>
<feature type="region of interest" description="Disordered" evidence="1">
    <location>
        <begin position="33"/>
        <end position="80"/>
    </location>
</feature>
<dbReference type="GO" id="GO:0042834">
    <property type="term" value="F:peptidoglycan binding"/>
    <property type="evidence" value="ECO:0007669"/>
    <property type="project" value="InterPro"/>
</dbReference>
<dbReference type="RefSeq" id="WP_091243772.1">
    <property type="nucleotide sequence ID" value="NZ_FNAG01000009.1"/>
</dbReference>
<dbReference type="OrthoDB" id="7069135at2"/>
<evidence type="ECO:0000313" key="4">
    <source>
        <dbReference type="EMBL" id="SDD87546.1"/>
    </source>
</evidence>